<comment type="caution">
    <text evidence="2">The sequence shown here is derived from an EMBL/GenBank/DDBJ whole genome shotgun (WGS) entry which is preliminary data.</text>
</comment>
<organism evidence="2 3">
    <name type="scientific">endosymbiont of Riftia pachyptila</name>
    <name type="common">vent Ph05</name>
    <dbReference type="NCBI Taxonomy" id="1048808"/>
    <lineage>
        <taxon>Bacteria</taxon>
        <taxon>Pseudomonadati</taxon>
        <taxon>Pseudomonadota</taxon>
        <taxon>Gammaproteobacteria</taxon>
        <taxon>sulfur-oxidizing symbionts</taxon>
    </lineage>
</organism>
<evidence type="ECO:0000313" key="2">
    <source>
        <dbReference type="EMBL" id="EGV50278.1"/>
    </source>
</evidence>
<name>G2DGH3_9GAMM</name>
<sequence length="230" mass="25919">MMKLLFSTMPGRYERHLMRKHNNPLFDKSERSLTPSALEEAQRKDHEELVSFIEELRKLVGEAVGLGPHEQSDVILELKERLDKAYETACGLADEQGANKDAISKLVAVIMQAVWRGAGNDTLAHQELQQEEEARRLHYEMLEHPLAVDLLSPDSLIGEDDLVPTLLSASEEEFQVAVTLFDPPQLEAISKQARALLEQRQQEGESVAQALERLSELENLLKHFESEAAS</sequence>
<reference evidence="2" key="1">
    <citation type="journal article" date="2011" name="ISME J.">
        <title>The endosymbionts of the deep-sea tubeworms Riftia pachyptila and Tevnia jerichonana share an identical physiology as revealed by proteogenomic analyses.</title>
        <authorList>
            <person name="Gardebrecht A."/>
            <person name="Markert S."/>
            <person name="Felbeck H."/>
            <person name="Thuermer A."/>
            <person name="Albrecht D."/>
            <person name="Wollherr A."/>
            <person name="Kabisch J."/>
            <person name="Lehmann R."/>
            <person name="Daniel R."/>
            <person name="Liesegang H."/>
            <person name="Hecker M."/>
            <person name="Sievert S.M."/>
            <person name="Schweder T."/>
        </authorList>
    </citation>
    <scope>NUCLEOTIDE SEQUENCE [LARGE SCALE GENOMIC DNA]</scope>
</reference>
<evidence type="ECO:0000256" key="1">
    <source>
        <dbReference type="SAM" id="Coils"/>
    </source>
</evidence>
<proteinExistence type="predicted"/>
<gene>
    <name evidence="2" type="ORF">Rifp1Sym_dn00050</name>
</gene>
<keyword evidence="3" id="KW-1185">Reference proteome</keyword>
<accession>G2DGH3</accession>
<feature type="coiled-coil region" evidence="1">
    <location>
        <begin position="200"/>
        <end position="227"/>
    </location>
</feature>
<dbReference type="EMBL" id="AFOC01000093">
    <property type="protein sequence ID" value="EGV50278.1"/>
    <property type="molecule type" value="Genomic_DNA"/>
</dbReference>
<evidence type="ECO:0000313" key="3">
    <source>
        <dbReference type="Proteomes" id="UP000004491"/>
    </source>
</evidence>
<dbReference type="AlphaFoldDB" id="G2DGH3"/>
<protein>
    <submittedName>
        <fullName evidence="2">Uncharacterized protein</fullName>
    </submittedName>
</protein>
<dbReference type="Proteomes" id="UP000004491">
    <property type="component" value="Unassembled WGS sequence"/>
</dbReference>
<keyword evidence="1" id="KW-0175">Coiled coil</keyword>